<feature type="disulfide bond" evidence="7">
    <location>
        <begin position="80"/>
        <end position="90"/>
    </location>
</feature>
<keyword evidence="4 7" id="KW-0722">Serine protease inhibitor</keyword>
<feature type="disulfide bond" evidence="7">
    <location>
        <begin position="41"/>
        <end position="51"/>
    </location>
</feature>
<dbReference type="AlphaFoldDB" id="A0A6P8YJ71"/>
<dbReference type="Proteomes" id="UP000515158">
    <property type="component" value="Unplaced"/>
</dbReference>
<dbReference type="Pfam" id="PF05375">
    <property type="entry name" value="Pacifastin_I"/>
    <property type="match status" value="6"/>
</dbReference>
<evidence type="ECO:0000256" key="2">
    <source>
        <dbReference type="ARBA" id="ARBA00022525"/>
    </source>
</evidence>
<evidence type="ECO:0000256" key="4">
    <source>
        <dbReference type="ARBA" id="ARBA00022900"/>
    </source>
</evidence>
<accession>A0A6P8YJ71</accession>
<comment type="similarity">
    <text evidence="6 7">Belongs to the protease inhibitor I19 family.</text>
</comment>
<dbReference type="SUPFAM" id="SSF57283">
    <property type="entry name" value="PMP inhibitors"/>
    <property type="match status" value="6"/>
</dbReference>
<comment type="caution">
    <text evidence="7">Lacks conserved residue(s) required for the propagation of feature annotation.</text>
</comment>
<dbReference type="KEGG" id="tpal:117641009"/>
<proteinExistence type="inferred from homology"/>
<evidence type="ECO:0000313" key="10">
    <source>
        <dbReference type="Proteomes" id="UP000515158"/>
    </source>
</evidence>
<evidence type="ECO:0000259" key="9">
    <source>
        <dbReference type="PROSITE" id="PS51446"/>
    </source>
</evidence>
<name>A0A6P8YJ71_THRPL</name>
<dbReference type="GO" id="GO:0004867">
    <property type="term" value="F:serine-type endopeptidase inhibitor activity"/>
    <property type="evidence" value="ECO:0007669"/>
    <property type="project" value="UniProtKB-UniRule"/>
</dbReference>
<feature type="disulfide bond" evidence="7">
    <location>
        <begin position="67"/>
        <end position="82"/>
    </location>
</feature>
<feature type="disulfide bond" evidence="7">
    <location>
        <begin position="217"/>
        <end position="235"/>
    </location>
</feature>
<gene>
    <name evidence="11" type="primary">LOC117641009</name>
</gene>
<feature type="disulfide bond" evidence="7">
    <location>
        <begin position="124"/>
        <end position="139"/>
    </location>
</feature>
<feature type="signal peptide" evidence="8">
    <location>
        <begin position="1"/>
        <end position="20"/>
    </location>
</feature>
<evidence type="ECO:0000256" key="8">
    <source>
        <dbReference type="SAM" id="SignalP"/>
    </source>
</evidence>
<evidence type="ECO:0000256" key="6">
    <source>
        <dbReference type="ARBA" id="ARBA00029459"/>
    </source>
</evidence>
<dbReference type="InParanoid" id="A0A6P8YJ71"/>
<feature type="disulfide bond" evidence="7">
    <location>
        <begin position="320"/>
        <end position="335"/>
    </location>
</feature>
<organism evidence="11">
    <name type="scientific">Thrips palmi</name>
    <name type="common">Melon thrips</name>
    <dbReference type="NCBI Taxonomy" id="161013"/>
    <lineage>
        <taxon>Eukaryota</taxon>
        <taxon>Metazoa</taxon>
        <taxon>Ecdysozoa</taxon>
        <taxon>Arthropoda</taxon>
        <taxon>Hexapoda</taxon>
        <taxon>Insecta</taxon>
        <taxon>Pterygota</taxon>
        <taxon>Neoptera</taxon>
        <taxon>Paraneoptera</taxon>
        <taxon>Thysanoptera</taxon>
        <taxon>Terebrantia</taxon>
        <taxon>Thripoidea</taxon>
        <taxon>Thripidae</taxon>
        <taxon>Thrips</taxon>
    </lineage>
</organism>
<comment type="subcellular location">
    <subcellularLocation>
        <location evidence="1">Secreted</location>
    </subcellularLocation>
</comment>
<feature type="domain" description="Pacifastin" evidence="9">
    <location>
        <begin position="64"/>
        <end position="98"/>
    </location>
</feature>
<dbReference type="RefSeq" id="XP_034233987.1">
    <property type="nucleotide sequence ID" value="XM_034378096.1"/>
</dbReference>
<feature type="domain" description="Pacifastin" evidence="9">
    <location>
        <begin position="204"/>
        <end position="238"/>
    </location>
</feature>
<evidence type="ECO:0000313" key="11">
    <source>
        <dbReference type="RefSeq" id="XP_034233987.1"/>
    </source>
</evidence>
<dbReference type="InterPro" id="IPR036201">
    <property type="entry name" value="Pacifastin_dom_sf"/>
</dbReference>
<feature type="disulfide bond" evidence="7">
    <location>
        <begin position="263"/>
        <end position="281"/>
    </location>
</feature>
<evidence type="ECO:0000256" key="3">
    <source>
        <dbReference type="ARBA" id="ARBA00022690"/>
    </source>
</evidence>
<feature type="disulfide bond" evidence="7">
    <location>
        <begin position="28"/>
        <end position="43"/>
    </location>
</feature>
<feature type="domain" description="Pacifastin" evidence="9">
    <location>
        <begin position="317"/>
        <end position="350"/>
    </location>
</feature>
<feature type="disulfide bond" evidence="7">
    <location>
        <begin position="207"/>
        <end position="222"/>
    </location>
</feature>
<feature type="disulfide bond" evidence="7">
    <location>
        <begin position="220"/>
        <end position="230"/>
    </location>
</feature>
<evidence type="ECO:0000256" key="7">
    <source>
        <dbReference type="PROSITE-ProRule" id="PRU00776"/>
    </source>
</evidence>
<keyword evidence="5 7" id="KW-1015">Disulfide bond</keyword>
<dbReference type="OrthoDB" id="10026631at2759"/>
<sequence length="350" mass="36608">MKWIVSAGVLAVAALVAVHAGPTITKACIANDSWKQDCNDCICSETGQPMCTRRVCPSPTTPRPQECTPGTVWRQRCNSCRCTASGMSICTQMACINDGDDLPAVGLPLPQPLPDHSRPTGHLCREGHTWKQDCNTCRCTGGRAACTMMACLSLGASGAGSGLENPSLLPAFTGGHQGANVLPATTGGHESAAVLPAAPAALRGEECTPGDTWKEDCNSCRCLPSHQPACTMARCVTKREVPAPALGAERRPCTVGDVWKDDCNTCRCGPTGEPACTKIGCIKLVKPDEQAAAGNARVARAAQNSQFPPQGHRGPGQVGCVSGTQWKQDCNTCNCINGREVCTFALCVGQ</sequence>
<feature type="domain" description="Pacifastin" evidence="9">
    <location>
        <begin position="25"/>
        <end position="59"/>
    </location>
</feature>
<dbReference type="InterPro" id="IPR008037">
    <property type="entry name" value="Pacifastin_dom"/>
</dbReference>
<keyword evidence="2" id="KW-0964">Secreted</keyword>
<feature type="disulfide bond" evidence="7">
    <location>
        <begin position="253"/>
        <end position="268"/>
    </location>
</feature>
<feature type="domain" description="Pacifastin" evidence="9">
    <location>
        <begin position="250"/>
        <end position="284"/>
    </location>
</feature>
<evidence type="ECO:0000256" key="1">
    <source>
        <dbReference type="ARBA" id="ARBA00004613"/>
    </source>
</evidence>
<keyword evidence="10" id="KW-1185">Reference proteome</keyword>
<feature type="disulfide bond" evidence="7">
    <location>
        <begin position="77"/>
        <end position="95"/>
    </location>
</feature>
<dbReference type="GO" id="GO:0005576">
    <property type="term" value="C:extracellular region"/>
    <property type="evidence" value="ECO:0007669"/>
    <property type="project" value="UniProtKB-SubCell"/>
</dbReference>
<reference evidence="11" key="1">
    <citation type="submission" date="2025-08" db="UniProtKB">
        <authorList>
            <consortium name="RefSeq"/>
        </authorList>
    </citation>
    <scope>IDENTIFICATION</scope>
    <source>
        <tissue evidence="11">Total insect</tissue>
    </source>
</reference>
<feature type="disulfide bond" evidence="7">
    <location>
        <begin position="38"/>
        <end position="56"/>
    </location>
</feature>
<dbReference type="GeneID" id="117641009"/>
<feature type="domain" description="Pacifastin" evidence="9">
    <location>
        <begin position="121"/>
        <end position="154"/>
    </location>
</feature>
<feature type="disulfide bond" evidence="7">
    <location>
        <begin position="266"/>
        <end position="276"/>
    </location>
</feature>
<keyword evidence="3 7" id="KW-0646">Protease inhibitor</keyword>
<feature type="chain" id="PRO_5027694765" evidence="8">
    <location>
        <begin position="21"/>
        <end position="350"/>
    </location>
</feature>
<keyword evidence="8" id="KW-0732">Signal</keyword>
<evidence type="ECO:0000256" key="5">
    <source>
        <dbReference type="ARBA" id="ARBA00023157"/>
    </source>
</evidence>
<protein>
    <submittedName>
        <fullName evidence="11">Protein jagged-2-like</fullName>
    </submittedName>
</protein>
<dbReference type="PROSITE" id="PS51446">
    <property type="entry name" value="PACIFASTIN"/>
    <property type="match status" value="6"/>
</dbReference>